<comment type="caution">
    <text evidence="1">The sequence shown here is derived from an EMBL/GenBank/DDBJ whole genome shotgun (WGS) entry which is preliminary data.</text>
</comment>
<sequence>MERKADVAEVNEALTHKANIVDVNAALEQKADQPKMRALGEALAAVQHDKADAALVAASINFSPRPPLRTNRPCGLSPRMFLFL</sequence>
<evidence type="ECO:0000313" key="1">
    <source>
        <dbReference type="EMBL" id="KAJ4452379.1"/>
    </source>
</evidence>
<proteinExistence type="predicted"/>
<dbReference type="EMBL" id="JAPMOS010000580">
    <property type="protein sequence ID" value="KAJ4452379.1"/>
    <property type="molecule type" value="Genomic_DNA"/>
</dbReference>
<protein>
    <submittedName>
        <fullName evidence="1">Uncharacterized protein</fullName>
    </submittedName>
</protein>
<organism evidence="1 2">
    <name type="scientific">Paratrimastix pyriformis</name>
    <dbReference type="NCBI Taxonomy" id="342808"/>
    <lineage>
        <taxon>Eukaryota</taxon>
        <taxon>Metamonada</taxon>
        <taxon>Preaxostyla</taxon>
        <taxon>Paratrimastigidae</taxon>
        <taxon>Paratrimastix</taxon>
    </lineage>
</organism>
<keyword evidence="2" id="KW-1185">Reference proteome</keyword>
<evidence type="ECO:0000313" key="2">
    <source>
        <dbReference type="Proteomes" id="UP001141327"/>
    </source>
</evidence>
<gene>
    <name evidence="1" type="ORF">PAPYR_13511</name>
</gene>
<name>A0ABQ8U079_9EUKA</name>
<accession>A0ABQ8U079</accession>
<dbReference type="Proteomes" id="UP001141327">
    <property type="component" value="Unassembled WGS sequence"/>
</dbReference>
<reference evidence="1" key="1">
    <citation type="journal article" date="2022" name="bioRxiv">
        <title>Genomics of Preaxostyla Flagellates Illuminates Evolutionary Transitions and the Path Towards Mitochondrial Loss.</title>
        <authorList>
            <person name="Novak L.V.F."/>
            <person name="Treitli S.C."/>
            <person name="Pyrih J."/>
            <person name="Halakuc P."/>
            <person name="Pipaliya S.V."/>
            <person name="Vacek V."/>
            <person name="Brzon O."/>
            <person name="Soukal P."/>
            <person name="Eme L."/>
            <person name="Dacks J.B."/>
            <person name="Karnkowska A."/>
            <person name="Elias M."/>
            <person name="Hampl V."/>
        </authorList>
    </citation>
    <scope>NUCLEOTIDE SEQUENCE</scope>
    <source>
        <strain evidence="1">RCP-MX</strain>
    </source>
</reference>